<reference evidence="3 4" key="1">
    <citation type="submission" date="2020-08" db="EMBL/GenBank/DDBJ databases">
        <authorList>
            <person name="Sun Q."/>
            <person name="Inoue M."/>
        </authorList>
    </citation>
    <scope>NUCLEOTIDE SEQUENCE [LARGE SCALE GENOMIC DNA]</scope>
    <source>
        <strain evidence="3 4">CCM 8938</strain>
    </source>
</reference>
<dbReference type="Proteomes" id="UP000652755">
    <property type="component" value="Unassembled WGS sequence"/>
</dbReference>
<gene>
    <name evidence="3" type="ORF">H7U22_20895</name>
</gene>
<keyword evidence="1" id="KW-0728">SH3 domain</keyword>
<dbReference type="RefSeq" id="WP_187073305.1">
    <property type="nucleotide sequence ID" value="NZ_JACRYL010000029.1"/>
</dbReference>
<evidence type="ECO:0000313" key="4">
    <source>
        <dbReference type="Proteomes" id="UP000652755"/>
    </source>
</evidence>
<accession>A0ABR7KXP6</accession>
<dbReference type="Gene3D" id="2.30.30.40">
    <property type="entry name" value="SH3 Domains"/>
    <property type="match status" value="1"/>
</dbReference>
<organism evidence="3 4">
    <name type="scientific">Pedobacter fastidiosus</name>
    <dbReference type="NCBI Taxonomy" id="2765361"/>
    <lineage>
        <taxon>Bacteria</taxon>
        <taxon>Pseudomonadati</taxon>
        <taxon>Bacteroidota</taxon>
        <taxon>Sphingobacteriia</taxon>
        <taxon>Sphingobacteriales</taxon>
        <taxon>Sphingobacteriaceae</taxon>
        <taxon>Pedobacter</taxon>
    </lineage>
</organism>
<dbReference type="EMBL" id="JACRYL010000029">
    <property type="protein sequence ID" value="MBC6112887.1"/>
    <property type="molecule type" value="Genomic_DNA"/>
</dbReference>
<feature type="domain" description="SH3" evidence="2">
    <location>
        <begin position="10"/>
        <end position="59"/>
    </location>
</feature>
<evidence type="ECO:0000256" key="1">
    <source>
        <dbReference type="ARBA" id="ARBA00022443"/>
    </source>
</evidence>
<evidence type="ECO:0000259" key="2">
    <source>
        <dbReference type="Pfam" id="PF07653"/>
    </source>
</evidence>
<dbReference type="InterPro" id="IPR014593">
    <property type="entry name" value="UCP034961_SH3_2"/>
</dbReference>
<keyword evidence="4" id="KW-1185">Reference proteome</keyword>
<proteinExistence type="predicted"/>
<dbReference type="PIRSF" id="PIRSF034961">
    <property type="entry name" value="UCP034961_SH3_2"/>
    <property type="match status" value="1"/>
</dbReference>
<dbReference type="Pfam" id="PF07653">
    <property type="entry name" value="SH3_2"/>
    <property type="match status" value="1"/>
</dbReference>
<dbReference type="InterPro" id="IPR036028">
    <property type="entry name" value="SH3-like_dom_sf"/>
</dbReference>
<protein>
    <recommendedName>
        <fullName evidence="2">SH3 domain-containing protein</fullName>
    </recommendedName>
</protein>
<name>A0ABR7KXP6_9SPHI</name>
<dbReference type="InterPro" id="IPR001452">
    <property type="entry name" value="SH3_domain"/>
</dbReference>
<evidence type="ECO:0000313" key="3">
    <source>
        <dbReference type="EMBL" id="MBC6112887.1"/>
    </source>
</evidence>
<comment type="caution">
    <text evidence="3">The sequence shown here is derived from an EMBL/GenBank/DDBJ whole genome shotgun (WGS) entry which is preliminary data.</text>
</comment>
<dbReference type="SUPFAM" id="SSF50044">
    <property type="entry name" value="SH3-domain"/>
    <property type="match status" value="2"/>
</dbReference>
<sequence>MTTFKILIAYKRQYENPIILNVGDVVDLGEEEKEDKWLGWIWAEFKNNQGWIPIQILEIANDRKTGRVLEYYSANELDVGQGDVIEKIKSVDGWSWSRKIINNEEGWIPDEVIG</sequence>